<dbReference type="STRING" id="1089305.SAMN05444148_1055"/>
<feature type="compositionally biased region" description="Gly residues" evidence="1">
    <location>
        <begin position="1"/>
        <end position="10"/>
    </location>
</feature>
<name>A0A1M5N221_9FLAO</name>
<dbReference type="AlphaFoldDB" id="A0A1M5N221"/>
<reference evidence="3" key="1">
    <citation type="submission" date="2016-11" db="EMBL/GenBank/DDBJ databases">
        <authorList>
            <person name="Varghese N."/>
            <person name="Submissions S."/>
        </authorList>
    </citation>
    <scope>NUCLEOTIDE SEQUENCE [LARGE SCALE GENOMIC DNA]</scope>
    <source>
        <strain evidence="3">DSM 25330</strain>
    </source>
</reference>
<gene>
    <name evidence="2" type="ORF">SAMN05444148_1055</name>
</gene>
<accession>A0A1M5N221</accession>
<dbReference type="Proteomes" id="UP000184522">
    <property type="component" value="Unassembled WGS sequence"/>
</dbReference>
<evidence type="ECO:0000313" key="3">
    <source>
        <dbReference type="Proteomes" id="UP000184522"/>
    </source>
</evidence>
<feature type="region of interest" description="Disordered" evidence="1">
    <location>
        <begin position="1"/>
        <end position="35"/>
    </location>
</feature>
<dbReference type="RefSeq" id="WP_159432639.1">
    <property type="nucleotide sequence ID" value="NZ_FQWS01000001.1"/>
</dbReference>
<proteinExistence type="predicted"/>
<dbReference type="EMBL" id="FQWS01000001">
    <property type="protein sequence ID" value="SHG83239.1"/>
    <property type="molecule type" value="Genomic_DNA"/>
</dbReference>
<keyword evidence="3" id="KW-1185">Reference proteome</keyword>
<protein>
    <submittedName>
        <fullName evidence="2">Uncharacterized protein</fullName>
    </submittedName>
</protein>
<evidence type="ECO:0000313" key="2">
    <source>
        <dbReference type="EMBL" id="SHG83239.1"/>
    </source>
</evidence>
<sequence length="56" mass="5828">MSIGNPGGGGGPPPQGVGFEQHGAHGTPEGHPLQGPCIKRIRLKIIEAIFIFVIKD</sequence>
<evidence type="ECO:0000256" key="1">
    <source>
        <dbReference type="SAM" id="MobiDB-lite"/>
    </source>
</evidence>
<organism evidence="2 3">
    <name type="scientific">Winogradskyella jejuensis</name>
    <dbReference type="NCBI Taxonomy" id="1089305"/>
    <lineage>
        <taxon>Bacteria</taxon>
        <taxon>Pseudomonadati</taxon>
        <taxon>Bacteroidota</taxon>
        <taxon>Flavobacteriia</taxon>
        <taxon>Flavobacteriales</taxon>
        <taxon>Flavobacteriaceae</taxon>
        <taxon>Winogradskyella</taxon>
    </lineage>
</organism>